<reference evidence="2" key="1">
    <citation type="submission" date="2023-06" db="EMBL/GenBank/DDBJ databases">
        <title>Identification and characterization of horizontal gene transfer across gut microbiota members of farm animals based on homology search.</title>
        <authorList>
            <person name="Schwarzerova J."/>
            <person name="Nykrynova M."/>
            <person name="Jureckova K."/>
            <person name="Cejkova D."/>
            <person name="Rychlik I."/>
        </authorList>
    </citation>
    <scope>NUCLEOTIDE SEQUENCE</scope>
    <source>
        <strain evidence="2">153_Feed</strain>
    </source>
</reference>
<dbReference type="PANTHER" id="PTHR34322">
    <property type="entry name" value="TRANSPOSASE, Y1_TNP DOMAIN-CONTAINING"/>
    <property type="match status" value="1"/>
</dbReference>
<evidence type="ECO:0000313" key="3">
    <source>
        <dbReference type="Proteomes" id="UP001529256"/>
    </source>
</evidence>
<dbReference type="SMART" id="SM01321">
    <property type="entry name" value="Y1_Tnp"/>
    <property type="match status" value="1"/>
</dbReference>
<proteinExistence type="predicted"/>
<evidence type="ECO:0000313" key="2">
    <source>
        <dbReference type="EMBL" id="MDM8271116.1"/>
    </source>
</evidence>
<dbReference type="RefSeq" id="WP_289511206.1">
    <property type="nucleotide sequence ID" value="NZ_JAUDEA010000006.1"/>
</dbReference>
<reference evidence="2" key="2">
    <citation type="submission" date="2023-06" db="EMBL/GenBank/DDBJ databases">
        <authorList>
            <person name="Zeman M."/>
            <person name="Kubasova T."/>
            <person name="Jahodarova E."/>
            <person name="Nykrynova M."/>
            <person name="Rychlik I."/>
        </authorList>
    </citation>
    <scope>NUCLEOTIDE SEQUENCE</scope>
    <source>
        <strain evidence="2">153_Feed</strain>
    </source>
</reference>
<evidence type="ECO:0000259" key="1">
    <source>
        <dbReference type="SMART" id="SM01321"/>
    </source>
</evidence>
<dbReference type="Proteomes" id="UP001529256">
    <property type="component" value="Unassembled WGS sequence"/>
</dbReference>
<dbReference type="SUPFAM" id="SSF143422">
    <property type="entry name" value="Transposase IS200-like"/>
    <property type="match status" value="1"/>
</dbReference>
<dbReference type="InterPro" id="IPR036515">
    <property type="entry name" value="Transposase_17_sf"/>
</dbReference>
<dbReference type="InterPro" id="IPR002686">
    <property type="entry name" value="Transposase_17"/>
</dbReference>
<accession>A0ABT7V568</accession>
<sequence length="260" mass="29275">MRAARRVAESGFYHVVTRGNGKQIIFESDEDRAAFVRLLRECTHSEGVSVIAWCLMENHVHIVLLDPDGRLSDVMRTLLTRYANRFNARTGHVGHVFQERFFSETIESDRQLLAAVRYVHLNPEKGGLCAAEKYRWSSYSEYVGNKTAQLTRTDIVLDMLQGTEGFARLIRQPDDAYAYVPRCELLDEDDALTIATDALLAAGLCAPGDVKGLSKPRRNKAIVVLSKLGFSIRRIERMTGVGRGTIAYVLRREREAQGND</sequence>
<keyword evidence="3" id="KW-1185">Reference proteome</keyword>
<comment type="caution">
    <text evidence="2">The sequence shown here is derived from an EMBL/GenBank/DDBJ whole genome shotgun (WGS) entry which is preliminary data.</text>
</comment>
<dbReference type="EMBL" id="JAUDEA010000006">
    <property type="protein sequence ID" value="MDM8271116.1"/>
    <property type="molecule type" value="Genomic_DNA"/>
</dbReference>
<dbReference type="Pfam" id="PF01797">
    <property type="entry name" value="Y1_Tnp"/>
    <property type="match status" value="1"/>
</dbReference>
<dbReference type="Gene3D" id="3.30.70.1290">
    <property type="entry name" value="Transposase IS200-like"/>
    <property type="match status" value="1"/>
</dbReference>
<protein>
    <submittedName>
        <fullName evidence="2">Transposase</fullName>
    </submittedName>
</protein>
<dbReference type="PANTHER" id="PTHR34322:SF2">
    <property type="entry name" value="TRANSPOSASE IS200-LIKE DOMAIN-CONTAINING PROTEIN"/>
    <property type="match status" value="1"/>
</dbReference>
<organism evidence="2 3">
    <name type="scientific">Thermophilibacter provencensis</name>
    <dbReference type="NCBI Taxonomy" id="1852386"/>
    <lineage>
        <taxon>Bacteria</taxon>
        <taxon>Bacillati</taxon>
        <taxon>Actinomycetota</taxon>
        <taxon>Coriobacteriia</taxon>
        <taxon>Coriobacteriales</taxon>
        <taxon>Atopobiaceae</taxon>
        <taxon>Thermophilibacter</taxon>
    </lineage>
</organism>
<feature type="domain" description="Transposase IS200-like" evidence="1">
    <location>
        <begin position="8"/>
        <end position="122"/>
    </location>
</feature>
<gene>
    <name evidence="2" type="ORF">QUW25_05445</name>
</gene>
<name>A0ABT7V568_9ACTN</name>